<dbReference type="SMART" id="SM00897">
    <property type="entry name" value="FIST"/>
    <property type="match status" value="1"/>
</dbReference>
<dbReference type="InterPro" id="IPR013702">
    <property type="entry name" value="FIST_domain_N"/>
</dbReference>
<evidence type="ECO:0000259" key="2">
    <source>
        <dbReference type="SMART" id="SM01204"/>
    </source>
</evidence>
<gene>
    <name evidence="3" type="ORF">HELGO_WM19298</name>
</gene>
<evidence type="ECO:0000259" key="1">
    <source>
        <dbReference type="SMART" id="SM00897"/>
    </source>
</evidence>
<dbReference type="InterPro" id="IPR019494">
    <property type="entry name" value="FIST_C"/>
</dbReference>
<feature type="domain" description="FIST" evidence="1">
    <location>
        <begin position="27"/>
        <end position="220"/>
    </location>
</feature>
<name>A0A6S6TVC9_9BACT</name>
<feature type="domain" description="FIST C-domain" evidence="2">
    <location>
        <begin position="221"/>
        <end position="357"/>
    </location>
</feature>
<accession>A0A6S6TVC9</accession>
<protein>
    <recommendedName>
        <fullName evidence="4">Histidine kinase</fullName>
    </recommendedName>
</protein>
<dbReference type="Pfam" id="PF10442">
    <property type="entry name" value="FIST_C"/>
    <property type="match status" value="1"/>
</dbReference>
<proteinExistence type="predicted"/>
<dbReference type="PANTHER" id="PTHR40252:SF2">
    <property type="entry name" value="BLR0328 PROTEIN"/>
    <property type="match status" value="1"/>
</dbReference>
<dbReference type="AlphaFoldDB" id="A0A6S6TVC9"/>
<dbReference type="PANTHER" id="PTHR40252">
    <property type="entry name" value="BLR0328 PROTEIN"/>
    <property type="match status" value="1"/>
</dbReference>
<evidence type="ECO:0008006" key="4">
    <source>
        <dbReference type="Google" id="ProtNLM"/>
    </source>
</evidence>
<reference evidence="3" key="1">
    <citation type="submission" date="2020-01" db="EMBL/GenBank/DDBJ databases">
        <authorList>
            <person name="Meier V. D."/>
            <person name="Meier V D."/>
        </authorList>
    </citation>
    <scope>NUCLEOTIDE SEQUENCE</scope>
    <source>
        <strain evidence="3">HLG_WM_MAG_02</strain>
    </source>
</reference>
<evidence type="ECO:0000313" key="3">
    <source>
        <dbReference type="EMBL" id="CAA6820700.1"/>
    </source>
</evidence>
<sequence>MNSITISTYSINKLIEKIDHAISGGFKPTLAFIYVSPTYNIRKLVAEINKYSFLVLGATTVGEIFANSEAGVQEKEESIVCTLVEIDPSAIALKVIQVDGNRYFSVGEELSEWAKKEFANPAIITVTSGLSFDNDAYTQGIISKGVEYIFGAAAGDDLILKDTFVFSKENHTNHGIVALAVDRDKIELIGARGFGWVGIGKERIITKAVNNIVYEIDGKKAIDFYKKYLNVTAADMPQVGIEYPLEVTMRNGQVVFRAVLEINEELGALIFAGHVEEKSKIRLSSSKGTGMIENVTESIKDTLSANKGFEPELVLVFPCCSRKQVLGNLVIKEIETVYNQTKVPLVGFFAYGEIAASPGTQGFHNETFVSVLLSTKKEK</sequence>
<dbReference type="EMBL" id="CACVAZ010000135">
    <property type="protein sequence ID" value="CAA6820700.1"/>
    <property type="molecule type" value="Genomic_DNA"/>
</dbReference>
<dbReference type="SMART" id="SM01204">
    <property type="entry name" value="FIST_C"/>
    <property type="match status" value="1"/>
</dbReference>
<dbReference type="Pfam" id="PF08495">
    <property type="entry name" value="FIST"/>
    <property type="match status" value="1"/>
</dbReference>
<organism evidence="3">
    <name type="scientific">uncultured Sulfurovum sp</name>
    <dbReference type="NCBI Taxonomy" id="269237"/>
    <lineage>
        <taxon>Bacteria</taxon>
        <taxon>Pseudomonadati</taxon>
        <taxon>Campylobacterota</taxon>
        <taxon>Epsilonproteobacteria</taxon>
        <taxon>Campylobacterales</taxon>
        <taxon>Sulfurovaceae</taxon>
        <taxon>Sulfurovum</taxon>
        <taxon>environmental samples</taxon>
    </lineage>
</organism>